<feature type="transmembrane region" description="Helical" evidence="7">
    <location>
        <begin position="92"/>
        <end position="113"/>
    </location>
</feature>
<evidence type="ECO:0000256" key="2">
    <source>
        <dbReference type="ARBA" id="ARBA00006679"/>
    </source>
</evidence>
<accession>A0ABV5EPT2</accession>
<comment type="similarity">
    <text evidence="2">Belongs to the DoxX family.</text>
</comment>
<comment type="caution">
    <text evidence="8">The sequence shown here is derived from an EMBL/GenBank/DDBJ whole genome shotgun (WGS) entry which is preliminary data.</text>
</comment>
<evidence type="ECO:0000256" key="5">
    <source>
        <dbReference type="ARBA" id="ARBA00022989"/>
    </source>
</evidence>
<sequence>MPNATVLVSAPSTAASTAASVGLLVLRVALGGVFIAHGAQKIFEDSLPATAEAFAGMGVPLAPVLGPAVAVLELAGGILLVLGLLTRPIALLLAATMVVALVLVHLPAGFWAADGGYEYVAVLAAGGVALALTGAGRLSADHAFLRGRTARWLA</sequence>
<evidence type="ECO:0000256" key="1">
    <source>
        <dbReference type="ARBA" id="ARBA00004651"/>
    </source>
</evidence>
<keyword evidence="4 7" id="KW-0812">Transmembrane</keyword>
<dbReference type="PANTHER" id="PTHR33452:SF1">
    <property type="entry name" value="INNER MEMBRANE PROTEIN YPHA-RELATED"/>
    <property type="match status" value="1"/>
</dbReference>
<feature type="transmembrane region" description="Helical" evidence="7">
    <location>
        <begin position="64"/>
        <end position="85"/>
    </location>
</feature>
<organism evidence="8 9">
    <name type="scientific">Microbacterium plantarum</name>
    <dbReference type="NCBI Taxonomy" id="1816425"/>
    <lineage>
        <taxon>Bacteria</taxon>
        <taxon>Bacillati</taxon>
        <taxon>Actinomycetota</taxon>
        <taxon>Actinomycetes</taxon>
        <taxon>Micrococcales</taxon>
        <taxon>Microbacteriaceae</taxon>
        <taxon>Microbacterium</taxon>
    </lineage>
</organism>
<evidence type="ECO:0000256" key="7">
    <source>
        <dbReference type="SAM" id="Phobius"/>
    </source>
</evidence>
<feature type="transmembrane region" description="Helical" evidence="7">
    <location>
        <begin position="119"/>
        <end position="138"/>
    </location>
</feature>
<evidence type="ECO:0000256" key="4">
    <source>
        <dbReference type="ARBA" id="ARBA00022692"/>
    </source>
</evidence>
<proteinExistence type="inferred from homology"/>
<dbReference type="Pfam" id="PF07681">
    <property type="entry name" value="DoxX"/>
    <property type="match status" value="1"/>
</dbReference>
<dbReference type="PANTHER" id="PTHR33452">
    <property type="entry name" value="OXIDOREDUCTASE CATD-RELATED"/>
    <property type="match status" value="1"/>
</dbReference>
<gene>
    <name evidence="8" type="ORF">AB7P39_03815</name>
</gene>
<keyword evidence="6 7" id="KW-0472">Membrane</keyword>
<keyword evidence="9" id="KW-1185">Reference proteome</keyword>
<protein>
    <submittedName>
        <fullName evidence="8">DoxX family protein</fullName>
    </submittedName>
</protein>
<evidence type="ECO:0000256" key="3">
    <source>
        <dbReference type="ARBA" id="ARBA00022475"/>
    </source>
</evidence>
<reference evidence="8 9" key="1">
    <citation type="submission" date="2024-08" db="EMBL/GenBank/DDBJ databases">
        <title>Heavy metals resistant antinobacteria isolated from wastewater.</title>
        <authorList>
            <person name="Roman Ponce B."/>
            <person name="Blanco Mercado M.A."/>
            <person name="Avila Aldana I.N."/>
            <person name="Morales Arrieta S."/>
        </authorList>
    </citation>
    <scope>NUCLEOTIDE SEQUENCE [LARGE SCALE GENOMIC DNA]</scope>
    <source>
        <strain evidence="9">sma-1</strain>
    </source>
</reference>
<dbReference type="InterPro" id="IPR032808">
    <property type="entry name" value="DoxX"/>
</dbReference>
<dbReference type="RefSeq" id="WP_378716934.1">
    <property type="nucleotide sequence ID" value="NZ_JBHLHV010000001.1"/>
</dbReference>
<dbReference type="InterPro" id="IPR051907">
    <property type="entry name" value="DoxX-like_oxidoreductase"/>
</dbReference>
<dbReference type="Proteomes" id="UP001589643">
    <property type="component" value="Unassembled WGS sequence"/>
</dbReference>
<evidence type="ECO:0000313" key="8">
    <source>
        <dbReference type="EMBL" id="MFB8891965.1"/>
    </source>
</evidence>
<evidence type="ECO:0000256" key="6">
    <source>
        <dbReference type="ARBA" id="ARBA00023136"/>
    </source>
</evidence>
<name>A0ABV5EPT2_9MICO</name>
<comment type="subcellular location">
    <subcellularLocation>
        <location evidence="1">Cell membrane</location>
        <topology evidence="1">Multi-pass membrane protein</topology>
    </subcellularLocation>
</comment>
<dbReference type="EMBL" id="JBHLHV010000001">
    <property type="protein sequence ID" value="MFB8891965.1"/>
    <property type="molecule type" value="Genomic_DNA"/>
</dbReference>
<keyword evidence="5 7" id="KW-1133">Transmembrane helix</keyword>
<evidence type="ECO:0000313" key="9">
    <source>
        <dbReference type="Proteomes" id="UP001589643"/>
    </source>
</evidence>
<keyword evidence="3" id="KW-1003">Cell membrane</keyword>